<evidence type="ECO:0000256" key="11">
    <source>
        <dbReference type="ARBA" id="ARBA00022801"/>
    </source>
</evidence>
<dbReference type="PANTHER" id="PTHR38340:SF1">
    <property type="entry name" value="S-LAYER PROTEIN"/>
    <property type="match status" value="1"/>
</dbReference>
<comment type="subcellular location">
    <subcellularLocation>
        <location evidence="2">Host cell</location>
    </subcellularLocation>
    <subcellularLocation>
        <location evidence="3">Host membrane</location>
    </subcellularLocation>
    <subcellularLocation>
        <location evidence="4">Secreted</location>
    </subcellularLocation>
</comment>
<keyword evidence="5" id="KW-0964">Secreted</keyword>
<organism evidence="23 24">
    <name type="scientific">Pleurodeles waltl</name>
    <name type="common">Iberian ribbed newt</name>
    <dbReference type="NCBI Taxonomy" id="8319"/>
    <lineage>
        <taxon>Eukaryota</taxon>
        <taxon>Metazoa</taxon>
        <taxon>Chordata</taxon>
        <taxon>Craniata</taxon>
        <taxon>Vertebrata</taxon>
        <taxon>Euteleostomi</taxon>
        <taxon>Amphibia</taxon>
        <taxon>Batrachia</taxon>
        <taxon>Caudata</taxon>
        <taxon>Salamandroidea</taxon>
        <taxon>Salamandridae</taxon>
        <taxon>Pleurodelinae</taxon>
        <taxon>Pleurodeles</taxon>
    </lineage>
</organism>
<dbReference type="Gene3D" id="2.150.10.10">
    <property type="entry name" value="Serralysin-like metalloprotease, C-terminal"/>
    <property type="match status" value="3"/>
</dbReference>
<dbReference type="EMBL" id="JANPWB010000009">
    <property type="protein sequence ID" value="KAJ1159272.1"/>
    <property type="molecule type" value="Genomic_DNA"/>
</dbReference>
<feature type="domain" description="Peptidase C80" evidence="22">
    <location>
        <begin position="95"/>
        <end position="288"/>
    </location>
</feature>
<keyword evidence="11" id="KW-0378">Hydrolase</keyword>
<dbReference type="InterPro" id="IPR018511">
    <property type="entry name" value="Hemolysin-typ_Ca-bd_CS"/>
</dbReference>
<dbReference type="GO" id="GO:0043657">
    <property type="term" value="C:host cell"/>
    <property type="evidence" value="ECO:0007669"/>
    <property type="project" value="UniProtKB-SubCell"/>
</dbReference>
<dbReference type="Proteomes" id="UP001066276">
    <property type="component" value="Chromosome 5"/>
</dbReference>
<feature type="chain" id="PRO_5043563606" description="Peptidase C80 domain-containing protein" evidence="21">
    <location>
        <begin position="23"/>
        <end position="2044"/>
    </location>
</feature>
<evidence type="ECO:0000256" key="8">
    <source>
        <dbReference type="ARBA" id="ARBA00022679"/>
    </source>
</evidence>
<evidence type="ECO:0000256" key="6">
    <source>
        <dbReference type="ARBA" id="ARBA00022656"/>
    </source>
</evidence>
<dbReference type="InterPro" id="IPR001343">
    <property type="entry name" value="Hemolysn_Ca-bd"/>
</dbReference>
<reference evidence="23" key="1">
    <citation type="journal article" date="2022" name="bioRxiv">
        <title>Sequencing and chromosome-scale assembly of the giantPleurodeles waltlgenome.</title>
        <authorList>
            <person name="Brown T."/>
            <person name="Elewa A."/>
            <person name="Iarovenko S."/>
            <person name="Subramanian E."/>
            <person name="Araus A.J."/>
            <person name="Petzold A."/>
            <person name="Susuki M."/>
            <person name="Suzuki K.-i.T."/>
            <person name="Hayashi T."/>
            <person name="Toyoda A."/>
            <person name="Oliveira C."/>
            <person name="Osipova E."/>
            <person name="Leigh N.D."/>
            <person name="Simon A."/>
            <person name="Yun M.H."/>
        </authorList>
    </citation>
    <scope>NUCLEOTIDE SEQUENCE</scope>
    <source>
        <strain evidence="23">20211129_DDA</strain>
        <tissue evidence="23">Liver</tissue>
    </source>
</reference>
<dbReference type="PRINTS" id="PR00313">
    <property type="entry name" value="CABNDNGRPT"/>
</dbReference>
<dbReference type="GO" id="GO:0005576">
    <property type="term" value="C:extracellular region"/>
    <property type="evidence" value="ECO:0007669"/>
    <property type="project" value="UniProtKB-SubCell"/>
</dbReference>
<evidence type="ECO:0000256" key="15">
    <source>
        <dbReference type="ARBA" id="ARBA00022870"/>
    </source>
</evidence>
<evidence type="ECO:0000256" key="4">
    <source>
        <dbReference type="ARBA" id="ARBA00004613"/>
    </source>
</evidence>
<feature type="signal peptide" evidence="21">
    <location>
        <begin position="1"/>
        <end position="22"/>
    </location>
</feature>
<evidence type="ECO:0000256" key="21">
    <source>
        <dbReference type="SAM" id="SignalP"/>
    </source>
</evidence>
<dbReference type="GO" id="GO:0005509">
    <property type="term" value="F:calcium ion binding"/>
    <property type="evidence" value="ECO:0007669"/>
    <property type="project" value="InterPro"/>
</dbReference>
<keyword evidence="16" id="KW-0843">Virulence</keyword>
<comment type="caution">
    <text evidence="23">The sequence shown here is derived from an EMBL/GenBank/DDBJ whole genome shotgun (WGS) entry which is preliminary data.</text>
</comment>
<evidence type="ECO:0000256" key="14">
    <source>
        <dbReference type="ARBA" id="ARBA00022842"/>
    </source>
</evidence>
<dbReference type="GO" id="GO:0008234">
    <property type="term" value="F:cysteine-type peptidase activity"/>
    <property type="evidence" value="ECO:0007669"/>
    <property type="project" value="UniProtKB-KW"/>
</dbReference>
<dbReference type="GO" id="GO:0006508">
    <property type="term" value="P:proteolysis"/>
    <property type="evidence" value="ECO:0007669"/>
    <property type="project" value="UniProtKB-KW"/>
</dbReference>
<evidence type="ECO:0000256" key="5">
    <source>
        <dbReference type="ARBA" id="ARBA00022525"/>
    </source>
</evidence>
<evidence type="ECO:0000256" key="3">
    <source>
        <dbReference type="ARBA" id="ARBA00004551"/>
    </source>
</evidence>
<evidence type="ECO:0000256" key="18">
    <source>
        <dbReference type="ARBA" id="ARBA00023136"/>
    </source>
</evidence>
<evidence type="ECO:0000313" key="23">
    <source>
        <dbReference type="EMBL" id="KAJ1159272.1"/>
    </source>
</evidence>
<keyword evidence="15" id="KW-1043">Host membrane</keyword>
<keyword evidence="10" id="KW-0677">Repeat</keyword>
<evidence type="ECO:0000259" key="22">
    <source>
        <dbReference type="PROSITE" id="PS51771"/>
    </source>
</evidence>
<evidence type="ECO:0000256" key="1">
    <source>
        <dbReference type="ARBA" id="ARBA00001946"/>
    </source>
</evidence>
<dbReference type="GO" id="GO:0090729">
    <property type="term" value="F:toxin activity"/>
    <property type="evidence" value="ECO:0007669"/>
    <property type="project" value="UniProtKB-KW"/>
</dbReference>
<keyword evidence="21" id="KW-0732">Signal</keyword>
<dbReference type="CDD" id="cd20500">
    <property type="entry name" value="Peptidase_C80"/>
    <property type="match status" value="1"/>
</dbReference>
<evidence type="ECO:0000256" key="2">
    <source>
        <dbReference type="ARBA" id="ARBA00004340"/>
    </source>
</evidence>
<keyword evidence="6" id="KW-0800">Toxin</keyword>
<proteinExistence type="predicted"/>
<dbReference type="PROSITE" id="PS00330">
    <property type="entry name" value="HEMOLYSIN_CALCIUM"/>
    <property type="match status" value="2"/>
</dbReference>
<feature type="region of interest" description="Disordered" evidence="20">
    <location>
        <begin position="297"/>
        <end position="320"/>
    </location>
</feature>
<evidence type="ECO:0000256" key="7">
    <source>
        <dbReference type="ARBA" id="ARBA00022670"/>
    </source>
</evidence>
<evidence type="ECO:0000256" key="17">
    <source>
        <dbReference type="ARBA" id="ARBA00023121"/>
    </source>
</evidence>
<gene>
    <name evidence="23" type="ORF">NDU88_011939</name>
</gene>
<dbReference type="GO" id="GO:0016740">
    <property type="term" value="F:transferase activity"/>
    <property type="evidence" value="ECO:0007669"/>
    <property type="project" value="UniProtKB-KW"/>
</dbReference>
<feature type="coiled-coil region" evidence="19">
    <location>
        <begin position="406"/>
        <end position="433"/>
    </location>
</feature>
<comment type="cofactor">
    <cofactor evidence="1">
        <name>Mg(2+)</name>
        <dbReference type="ChEBI" id="CHEBI:18420"/>
    </cofactor>
</comment>
<keyword evidence="9" id="KW-0479">Metal-binding</keyword>
<name>A0AAV7S553_PLEWA</name>
<keyword evidence="12" id="KW-0788">Thiol protease</keyword>
<evidence type="ECO:0000256" key="12">
    <source>
        <dbReference type="ARBA" id="ARBA00022807"/>
    </source>
</evidence>
<keyword evidence="13" id="KW-0068">Autocatalytic cleavage</keyword>
<dbReference type="Gene3D" id="3.40.50.11050">
    <property type="match status" value="1"/>
</dbReference>
<keyword evidence="19" id="KW-0175">Coiled coil</keyword>
<dbReference type="SUPFAM" id="SSF51120">
    <property type="entry name" value="beta-Roll"/>
    <property type="match status" value="4"/>
</dbReference>
<sequence>MASRRLVLQLLVLLLTSRGGNLQPGASDNNEGVPEEFIYLQEAEHLISKAEWRAQDLRSGAEQLRQWGEAEYNADVRNRLQTAKQLLDNRPTETDRSLPEIEGVNHEVILMLGSDETVRTSGESLFQKARGTSRQRTLMQWNEKMHHFSLLRTRGANTVEVTPHTKLLLVGHGGVRGGDFILGGKTSKQLAESLLSLSKERAELHMSKKSRTLREVSLVSCDVVGAKGKQFVEELLVNMRKGGLEVESLSVRTVTTYVLPDGTKRTSESDASELWNHHNPKHKKTFYLGDDNKIHETTESSRKSHQWHEETKGTLELHPLSPPTNDPLYVGYKNKYYLIEDDVVNDIIETKVRELFPLNIVPAQNMRDTLVENLEIFRMGGNRVFKDVRTVQSMNGLMDNINQIIQDSNQIRREMLQNKIKLLQREKIIESQNFDLKTTWETLHERAETNNNLRDLEAEILQRLSSEFRYFRFRHFVYEINLSNFYVFFYGATEQGRGNLPAEIKEDYSSMGQMYSKDNFVEMAKNWVDGRHERIPNNINVYDGMAVLATHISEAVRNPRVFITNRLMWDATSKWADFKDCNPMAKGGTWKGLVAGIGVEHLPSAGVHADTLAAMKLWITRRSRDNFITGQLNNAELPLEALTNRVRMQILDRLPADNTEIDYRCRAQIGPLSDKDVGRMQGFEEAVRGKSLQPQLLLKAAEDQQHLQKKIRDIMADHSYGDLSDYQKVKSLEKYSGGLKLELQSETDPLMTKEIIIPREAGALKSEELIHSHFSDVHTTSSKINHGLGIYGTLMGFQAANQMFSQGRDLEGGIMVAQGVHGLTELSGVNVVVNDFISSTSKQAVTKISERLEGVAAAKFTNSLSSIGEAAESIPVLSVAFTAFNIYEDIKQDTTIGFVDAALDGIILVTSLLGPEMLPVTVGLTIIRLAIDPLYYEIRHEIDSLPPGASYGQRFVAVLKGIGLAVRDIINSFVEIINQFSIFHTFSEIHDLEEEHRKSMRLVDELKTPDNYFKVDEHGEGDRCHTMIDFTQGRDSAYGGDLYVELTDHNSMIVTIDDPVTSGRLPKEYPFQRGCETLDIILGFGEAVKVALLKKSATFLWIPVRKEEVIGSVVPDEGSLHGTYAGNSKPNRFYAVQQRKPPGLHYSLDRYFYRLYGNNGNDVFFLGPQRSLVHGGNGQDVYFIPEDGGDTDICNQAEDQAMDLVVINIKFSQISARKEGQDLKLFYNNDHHVVIRRWFMGDSYRHLSFKSRDGALFKVGKVLLDGRVTLEVTALDYSEDSAGCNVNMKHSPWERVILVKGSDYNDIIVGNDIGNVLQGGKGVNLLSGGNGKDMYVVEEKESCDTINNQASDGEIDIVLIAAEYKNVKVTIVSTSSIKVWDSASSACVVIKGWKLGWEWQHIIFQTKDFVVFHVSNTTAEPKIVPLIMDFRNSKIGVSLDLNTVPGNEHIMTVIGSSFQDVIIGNGKPNFFGGGDGDFLKGGDGRDTYIVDCKSEHPAIISNYAEDSLPDVLFFKEKFRALSFTNTADSPDVIIRGRRCAVRLQNWHLSERDRHLWIQTEDGITFNLGNRNVPLVYAMDFSRSGDPSDSHPDTIDTRSGVFSNATKIIGPPKFVTIWGNEKDNFIDPGSGGAFMSGLNGKDTYILKKEYQGRYILDNYAEDRNIDFLFLDAEFKAINISRLSKTDLLISAPPAARWTCELKKYIQHKEQRHLIMKSRDQVWFTLAEKTFQIQPLFLDSKDLPTDLHMNLSDSHLLTVPTLYGSILKRNTIIGNDLNNALVGGKDMDVLYGLGGNDILQGSDGTDYLSGGTGDDEVHGGEGDDYILSGAGDDVIYPGPGSDKVYGGSGSDTVLFWGNHTDQTGVLVNLGLGYGTGADAEGDLYFSVENVLGTSYNDILVGSDNDNYLSGEGGSDLILPMGGYDVLHGGEGSDIYYLRRATGLKRIDNFSKDKAMDMIYFGTVGNDEVKDIQFRKLEDDLEITFPTGTETDFLEGVLMKNWFKSIQYRHVLIMFGTVISLDSLLHNLQTLGTCVVQVKSSAFIKKC</sequence>
<dbReference type="GO" id="GO:0008289">
    <property type="term" value="F:lipid binding"/>
    <property type="evidence" value="ECO:0007669"/>
    <property type="project" value="UniProtKB-KW"/>
</dbReference>
<dbReference type="Pfam" id="PF00353">
    <property type="entry name" value="HemolysinCabind"/>
    <property type="match status" value="5"/>
</dbReference>
<feature type="compositionally biased region" description="Basic and acidic residues" evidence="20">
    <location>
        <begin position="297"/>
        <end position="315"/>
    </location>
</feature>
<evidence type="ECO:0000256" key="10">
    <source>
        <dbReference type="ARBA" id="ARBA00022737"/>
    </source>
</evidence>
<keyword evidence="7" id="KW-0645">Protease</keyword>
<dbReference type="PROSITE" id="PS51771">
    <property type="entry name" value="CGT_MARTX_CPD"/>
    <property type="match status" value="1"/>
</dbReference>
<keyword evidence="17" id="KW-0446">Lipid-binding</keyword>
<accession>A0AAV7S553</accession>
<evidence type="ECO:0000313" key="24">
    <source>
        <dbReference type="Proteomes" id="UP001066276"/>
    </source>
</evidence>
<evidence type="ECO:0000256" key="9">
    <source>
        <dbReference type="ARBA" id="ARBA00022723"/>
    </source>
</evidence>
<keyword evidence="8" id="KW-0808">Transferase</keyword>
<keyword evidence="18" id="KW-0472">Membrane</keyword>
<dbReference type="InterPro" id="IPR011049">
    <property type="entry name" value="Serralysin-like_metalloprot_C"/>
</dbReference>
<evidence type="ECO:0000256" key="19">
    <source>
        <dbReference type="SAM" id="Coils"/>
    </source>
</evidence>
<keyword evidence="14" id="KW-0460">Magnesium</keyword>
<evidence type="ECO:0000256" key="16">
    <source>
        <dbReference type="ARBA" id="ARBA00023026"/>
    </source>
</evidence>
<protein>
    <recommendedName>
        <fullName evidence="22">Peptidase C80 domain-containing protein</fullName>
    </recommendedName>
</protein>
<dbReference type="InterPro" id="IPR020974">
    <property type="entry name" value="CPD_dom"/>
</dbReference>
<dbReference type="Pfam" id="PF11713">
    <property type="entry name" value="Peptidase_C80"/>
    <property type="match status" value="1"/>
</dbReference>
<evidence type="ECO:0000256" key="13">
    <source>
        <dbReference type="ARBA" id="ARBA00022813"/>
    </source>
</evidence>
<keyword evidence="24" id="KW-1185">Reference proteome</keyword>
<evidence type="ECO:0000256" key="20">
    <source>
        <dbReference type="SAM" id="MobiDB-lite"/>
    </source>
</evidence>
<dbReference type="InterPro" id="IPR038383">
    <property type="entry name" value="CPD_dom_sf"/>
</dbReference>
<dbReference type="InterPro" id="IPR050557">
    <property type="entry name" value="RTX_toxin/Mannuronan_C5-epim"/>
</dbReference>
<dbReference type="PANTHER" id="PTHR38340">
    <property type="entry name" value="S-LAYER PROTEIN"/>
    <property type="match status" value="1"/>
</dbReference>